<dbReference type="PANTHER" id="PTHR46401:SF2">
    <property type="entry name" value="GLYCOSYLTRANSFERASE WBBK-RELATED"/>
    <property type="match status" value="1"/>
</dbReference>
<evidence type="ECO:0000259" key="2">
    <source>
        <dbReference type="Pfam" id="PF00534"/>
    </source>
</evidence>
<keyword evidence="5" id="KW-1185">Reference proteome</keyword>
<accession>A0ABN1II85</accession>
<dbReference type="CDD" id="cd03801">
    <property type="entry name" value="GT4_PimA-like"/>
    <property type="match status" value="1"/>
</dbReference>
<dbReference type="SUPFAM" id="SSF53756">
    <property type="entry name" value="UDP-Glycosyltransferase/glycogen phosphorylase"/>
    <property type="match status" value="1"/>
</dbReference>
<dbReference type="Pfam" id="PF00534">
    <property type="entry name" value="Glycos_transf_1"/>
    <property type="match status" value="1"/>
</dbReference>
<dbReference type="PANTHER" id="PTHR46401">
    <property type="entry name" value="GLYCOSYLTRANSFERASE WBBK-RELATED"/>
    <property type="match status" value="1"/>
</dbReference>
<reference evidence="4 5" key="1">
    <citation type="journal article" date="2019" name="Int. J. Syst. Evol. Microbiol.">
        <title>The Global Catalogue of Microorganisms (GCM) 10K type strain sequencing project: providing services to taxonomists for standard genome sequencing and annotation.</title>
        <authorList>
            <consortium name="The Broad Institute Genomics Platform"/>
            <consortium name="The Broad Institute Genome Sequencing Center for Infectious Disease"/>
            <person name="Wu L."/>
            <person name="Ma J."/>
        </authorList>
    </citation>
    <scope>NUCLEOTIDE SEQUENCE [LARGE SCALE GENOMIC DNA]</scope>
    <source>
        <strain evidence="4 5">JCM 15974</strain>
    </source>
</reference>
<dbReference type="Gene3D" id="3.40.50.2000">
    <property type="entry name" value="Glycogen Phosphorylase B"/>
    <property type="match status" value="2"/>
</dbReference>
<proteinExistence type="predicted"/>
<gene>
    <name evidence="4" type="ORF">GCM10009430_07320</name>
</gene>
<keyword evidence="1" id="KW-0808">Transferase</keyword>
<evidence type="ECO:0000259" key="3">
    <source>
        <dbReference type="Pfam" id="PF13439"/>
    </source>
</evidence>
<dbReference type="Proteomes" id="UP001501758">
    <property type="component" value="Unassembled WGS sequence"/>
</dbReference>
<dbReference type="InterPro" id="IPR001296">
    <property type="entry name" value="Glyco_trans_1"/>
</dbReference>
<evidence type="ECO:0000313" key="4">
    <source>
        <dbReference type="EMBL" id="GAA0714315.1"/>
    </source>
</evidence>
<dbReference type="RefSeq" id="WP_343910613.1">
    <property type="nucleotide sequence ID" value="NZ_BAAAGE010000001.1"/>
</dbReference>
<name>A0ABN1II85_9FLAO</name>
<dbReference type="Pfam" id="PF13439">
    <property type="entry name" value="Glyco_transf_4"/>
    <property type="match status" value="1"/>
</dbReference>
<organism evidence="4 5">
    <name type="scientific">Aquimarina litoralis</name>
    <dbReference type="NCBI Taxonomy" id="584605"/>
    <lineage>
        <taxon>Bacteria</taxon>
        <taxon>Pseudomonadati</taxon>
        <taxon>Bacteroidota</taxon>
        <taxon>Flavobacteriia</taxon>
        <taxon>Flavobacteriales</taxon>
        <taxon>Flavobacteriaceae</taxon>
        <taxon>Aquimarina</taxon>
    </lineage>
</organism>
<evidence type="ECO:0000256" key="1">
    <source>
        <dbReference type="ARBA" id="ARBA00022679"/>
    </source>
</evidence>
<comment type="caution">
    <text evidence="4">The sequence shown here is derived from an EMBL/GenBank/DDBJ whole genome shotgun (WGS) entry which is preliminary data.</text>
</comment>
<feature type="domain" description="Glycosyl transferase family 1" evidence="2">
    <location>
        <begin position="206"/>
        <end position="369"/>
    </location>
</feature>
<protein>
    <submittedName>
        <fullName evidence="4">Glycosyltransferase family 4 protein</fullName>
    </submittedName>
</protein>
<dbReference type="InterPro" id="IPR028098">
    <property type="entry name" value="Glyco_trans_4-like_N"/>
</dbReference>
<sequence>MKILLVSPSTSNSGHGVIYLTKLYENIAKKHQVKVYVPNDTKLKSDDFNGGDLIKSTIEFSFTSREKYAKYGKLGQIIRGFNRLRTGISFFKGLLEFVEKEKFDVIHVLDAEYVSYIYLANRIKNILGTKLIYTIHASDFNFQSISVSTIYKSIVGRFLKKALVNTDYVVCHGDWIKERLVKSFPKIEQKILGYNYPSNEYKEYNKAEIRNKLGIDQEAKIISFLGMIRRDKRIEFAFEVIKLLPQEYKLLVAGSLSDYKEEYIRKMMKEMGIEEKVISDFRYLSLEEFDYYFKAGNIFLSTHSDKFPSASGPVSDSRTYGLPVVVTPGGQLEQYVNAEKVGIAPNGSSPQDFVDAIEDIFGNEDLYTKKVIEASKRFSWESFANKHVEVYEKICK</sequence>
<feature type="domain" description="Glycosyltransferase subfamily 4-like N-terminal" evidence="3">
    <location>
        <begin position="19"/>
        <end position="185"/>
    </location>
</feature>
<evidence type="ECO:0000313" key="5">
    <source>
        <dbReference type="Proteomes" id="UP001501758"/>
    </source>
</evidence>
<dbReference type="EMBL" id="BAAAGE010000001">
    <property type="protein sequence ID" value="GAA0714315.1"/>
    <property type="molecule type" value="Genomic_DNA"/>
</dbReference>